<accession>A0A4Q7V5Y1</accession>
<evidence type="ECO:0008006" key="4">
    <source>
        <dbReference type="Google" id="ProtNLM"/>
    </source>
</evidence>
<keyword evidence="1" id="KW-0812">Transmembrane</keyword>
<feature type="transmembrane region" description="Helical" evidence="1">
    <location>
        <begin position="15"/>
        <end position="35"/>
    </location>
</feature>
<reference evidence="2 3" key="1">
    <citation type="submission" date="2019-02" db="EMBL/GenBank/DDBJ databases">
        <title>Sequencing the genomes of 1000 actinobacteria strains.</title>
        <authorList>
            <person name="Klenk H.-P."/>
        </authorList>
    </citation>
    <scope>NUCLEOTIDE SEQUENCE [LARGE SCALE GENOMIC DNA]</scope>
    <source>
        <strain evidence="2 3">DSM 45779</strain>
    </source>
</reference>
<keyword evidence="1" id="KW-1133">Transmembrane helix</keyword>
<protein>
    <recommendedName>
        <fullName evidence="4">Esterase</fullName>
    </recommendedName>
</protein>
<feature type="transmembrane region" description="Helical" evidence="1">
    <location>
        <begin position="47"/>
        <end position="64"/>
    </location>
</feature>
<keyword evidence="3" id="KW-1185">Reference proteome</keyword>
<sequence>MLGVDAATIPLESTVVVVCVVAVAMLAVVVLAGGWNRWSHPGPARAVSLLVAVAAVVATGGVLVNRAGGFYPTLGSLSATPPGGVVPVARVPVRTGRGRLTTLHPGHGLGDVEAYLPAAYSDPTLAQALFPTVVWTGGPLSASPLPDRLDAAVDGDRMPPVVVLAAPGGRVRGLRAVAGSLLRLRPDREAWAVVGPVSDGRCPVDVALRAPSDYAAATGRACRELPHDPRPSQILATALADRPDDVGAARRIGGASTPSAPVGTEIVPAGTGAGAVLDDQLQWLGSHLAGPVVTGEGGGRREPA</sequence>
<dbReference type="AlphaFoldDB" id="A0A4Q7V5Y1"/>
<evidence type="ECO:0000313" key="3">
    <source>
        <dbReference type="Proteomes" id="UP000291591"/>
    </source>
</evidence>
<gene>
    <name evidence="2" type="ORF">EV383_5024</name>
</gene>
<dbReference type="RefSeq" id="WP_165438495.1">
    <property type="nucleotide sequence ID" value="NZ_SHKL01000001.1"/>
</dbReference>
<keyword evidence="1" id="KW-0472">Membrane</keyword>
<name>A0A4Q7V5Y1_PSEST</name>
<dbReference type="Proteomes" id="UP000291591">
    <property type="component" value="Unassembled WGS sequence"/>
</dbReference>
<organism evidence="2 3">
    <name type="scientific">Pseudonocardia sediminis</name>
    <dbReference type="NCBI Taxonomy" id="1397368"/>
    <lineage>
        <taxon>Bacteria</taxon>
        <taxon>Bacillati</taxon>
        <taxon>Actinomycetota</taxon>
        <taxon>Actinomycetes</taxon>
        <taxon>Pseudonocardiales</taxon>
        <taxon>Pseudonocardiaceae</taxon>
        <taxon>Pseudonocardia</taxon>
    </lineage>
</organism>
<evidence type="ECO:0000256" key="1">
    <source>
        <dbReference type="SAM" id="Phobius"/>
    </source>
</evidence>
<comment type="caution">
    <text evidence="2">The sequence shown here is derived from an EMBL/GenBank/DDBJ whole genome shotgun (WGS) entry which is preliminary data.</text>
</comment>
<proteinExistence type="predicted"/>
<dbReference type="EMBL" id="SHKL01000001">
    <property type="protein sequence ID" value="RZT88089.1"/>
    <property type="molecule type" value="Genomic_DNA"/>
</dbReference>
<evidence type="ECO:0000313" key="2">
    <source>
        <dbReference type="EMBL" id="RZT88089.1"/>
    </source>
</evidence>